<dbReference type="CDD" id="cd00170">
    <property type="entry name" value="SEC14"/>
    <property type="match status" value="1"/>
</dbReference>
<name>A0A1I8PD90_STOCA</name>
<dbReference type="PANTHER" id="PTHR10174:SF216">
    <property type="entry name" value="CRAL-TRIO DOMAIN-CONTAINING PROTEIN-RELATED"/>
    <property type="match status" value="1"/>
</dbReference>
<evidence type="ECO:0000313" key="2">
    <source>
        <dbReference type="EnsemblMetazoa" id="SCAU007030-PA"/>
    </source>
</evidence>
<evidence type="ECO:0000313" key="3">
    <source>
        <dbReference type="Proteomes" id="UP000095300"/>
    </source>
</evidence>
<organism evidence="2 3">
    <name type="scientific">Stomoxys calcitrans</name>
    <name type="common">Stable fly</name>
    <name type="synonym">Conops calcitrans</name>
    <dbReference type="NCBI Taxonomy" id="35570"/>
    <lineage>
        <taxon>Eukaryota</taxon>
        <taxon>Metazoa</taxon>
        <taxon>Ecdysozoa</taxon>
        <taxon>Arthropoda</taxon>
        <taxon>Hexapoda</taxon>
        <taxon>Insecta</taxon>
        <taxon>Pterygota</taxon>
        <taxon>Neoptera</taxon>
        <taxon>Endopterygota</taxon>
        <taxon>Diptera</taxon>
        <taxon>Brachycera</taxon>
        <taxon>Muscomorpha</taxon>
        <taxon>Muscoidea</taxon>
        <taxon>Muscidae</taxon>
        <taxon>Stomoxys</taxon>
    </lineage>
</organism>
<dbReference type="SMART" id="SM01100">
    <property type="entry name" value="CRAL_TRIO_N"/>
    <property type="match status" value="1"/>
</dbReference>
<dbReference type="SUPFAM" id="SSF52087">
    <property type="entry name" value="CRAL/TRIO domain"/>
    <property type="match status" value="1"/>
</dbReference>
<proteinExistence type="predicted"/>
<dbReference type="Pfam" id="PF00650">
    <property type="entry name" value="CRAL_TRIO"/>
    <property type="match status" value="1"/>
</dbReference>
<dbReference type="Proteomes" id="UP000095300">
    <property type="component" value="Unassembled WGS sequence"/>
</dbReference>
<gene>
    <name evidence="2" type="primary">106091344</name>
</gene>
<dbReference type="VEuPathDB" id="VectorBase:SCAU007030"/>
<dbReference type="SUPFAM" id="SSF46938">
    <property type="entry name" value="CRAL/TRIO N-terminal domain"/>
    <property type="match status" value="1"/>
</dbReference>
<reference evidence="2" key="1">
    <citation type="submission" date="2020-05" db="UniProtKB">
        <authorList>
            <consortium name="EnsemblMetazoa"/>
        </authorList>
    </citation>
    <scope>IDENTIFICATION</scope>
    <source>
        <strain evidence="2">USDA</strain>
    </source>
</reference>
<protein>
    <recommendedName>
        <fullName evidence="1">CRAL-TRIO domain-containing protein</fullName>
    </recommendedName>
</protein>
<dbReference type="InterPro" id="IPR001251">
    <property type="entry name" value="CRAL-TRIO_dom"/>
</dbReference>
<dbReference type="EnsemblMetazoa" id="SCAU007030-RA">
    <property type="protein sequence ID" value="SCAU007030-PA"/>
    <property type="gene ID" value="SCAU007030"/>
</dbReference>
<dbReference type="GO" id="GO:0016020">
    <property type="term" value="C:membrane"/>
    <property type="evidence" value="ECO:0007669"/>
    <property type="project" value="TreeGrafter"/>
</dbReference>
<dbReference type="Gene3D" id="3.40.525.10">
    <property type="entry name" value="CRAL-TRIO lipid binding domain"/>
    <property type="match status" value="1"/>
</dbReference>
<accession>A0A1I8PD90</accession>
<evidence type="ECO:0000259" key="1">
    <source>
        <dbReference type="PROSITE" id="PS50191"/>
    </source>
</evidence>
<dbReference type="SMART" id="SM00516">
    <property type="entry name" value="SEC14"/>
    <property type="match status" value="1"/>
</dbReference>
<dbReference type="InterPro" id="IPR011074">
    <property type="entry name" value="CRAL/TRIO_N_dom"/>
</dbReference>
<feature type="domain" description="CRAL-TRIO" evidence="1">
    <location>
        <begin position="108"/>
        <end position="255"/>
    </location>
</feature>
<sequence>MTAIKALPEDLQKIAILELNEIPSRIPEDLAALRTWIDQQPHLRARKDDQFLIQFLRGCKYSLERAKEKIDLYFSLKTKYPKMFGLTDLDDPKFKHFFNLGCFTFLPRPLHDTGPRIVAVQFNFNTENTVEEVFYATCPMFELALPNDPHASIQGVIYVFDLRKSNLAHYLQLTPTFCKQSASYLEKSMPLRIRGIIFAYAPIIAQQFFKFLLPCLSEKLRKRVYILGNNSEELTQHIPLAYLPKHMGGENGDCSELTREVYQHIQSYREHFKENAQYGTDENLRPGKPLDLDGLFGVGGSFRKLVVD</sequence>
<dbReference type="GO" id="GO:1902936">
    <property type="term" value="F:phosphatidylinositol bisphosphate binding"/>
    <property type="evidence" value="ECO:0007669"/>
    <property type="project" value="TreeGrafter"/>
</dbReference>
<dbReference type="AlphaFoldDB" id="A0A1I8PD90"/>
<dbReference type="PROSITE" id="PS50191">
    <property type="entry name" value="CRAL_TRIO"/>
    <property type="match status" value="1"/>
</dbReference>
<dbReference type="Gene3D" id="1.20.5.1200">
    <property type="entry name" value="Alpha-tocopherol transfer"/>
    <property type="match status" value="1"/>
</dbReference>
<dbReference type="Gene3D" id="1.10.8.20">
    <property type="entry name" value="N-terminal domain of phosphatidylinositol transfer protein sec14p"/>
    <property type="match status" value="1"/>
</dbReference>
<dbReference type="InterPro" id="IPR036865">
    <property type="entry name" value="CRAL-TRIO_dom_sf"/>
</dbReference>
<dbReference type="InterPro" id="IPR036273">
    <property type="entry name" value="CRAL/TRIO_N_dom_sf"/>
</dbReference>
<dbReference type="PANTHER" id="PTHR10174">
    <property type="entry name" value="ALPHA-TOCOPHEROL TRANSFER PROTEIN-RELATED"/>
    <property type="match status" value="1"/>
</dbReference>
<keyword evidence="3" id="KW-1185">Reference proteome</keyword>